<protein>
    <submittedName>
        <fullName evidence="1">Transcriptional regulator, AbiEi antitoxin, Type IV TA system</fullName>
    </submittedName>
</protein>
<evidence type="ECO:0000313" key="2">
    <source>
        <dbReference type="Proteomes" id="UP000183174"/>
    </source>
</evidence>
<dbReference type="AlphaFoldDB" id="A0A1C3XIT1"/>
<dbReference type="Pfam" id="PF19570">
    <property type="entry name" value="DUF6088"/>
    <property type="match status" value="1"/>
</dbReference>
<reference evidence="1 2" key="1">
    <citation type="submission" date="2016-08" db="EMBL/GenBank/DDBJ databases">
        <authorList>
            <person name="Seilhamer J.J."/>
        </authorList>
    </citation>
    <scope>NUCLEOTIDE SEQUENCE [LARGE SCALE GENOMIC DNA]</scope>
    <source>
        <strain evidence="1 2">CCBAU 10071</strain>
    </source>
</reference>
<dbReference type="Proteomes" id="UP000183174">
    <property type="component" value="Unassembled WGS sequence"/>
</dbReference>
<name>A0A1C3XIT1_9BRAD</name>
<gene>
    <name evidence="1" type="ORF">GA0061099_10275</name>
</gene>
<evidence type="ECO:0000313" key="1">
    <source>
        <dbReference type="EMBL" id="SCB52109.1"/>
    </source>
</evidence>
<dbReference type="EMBL" id="FMAE01000027">
    <property type="protein sequence ID" value="SCB52109.1"/>
    <property type="molecule type" value="Genomic_DNA"/>
</dbReference>
<accession>A0A1C3XIT1</accession>
<dbReference type="InterPro" id="IPR045738">
    <property type="entry name" value="DUF6088"/>
</dbReference>
<proteinExistence type="predicted"/>
<organism evidence="1 2">
    <name type="scientific">Bradyrhizobium yuanmingense</name>
    <dbReference type="NCBI Taxonomy" id="108015"/>
    <lineage>
        <taxon>Bacteria</taxon>
        <taxon>Pseudomonadati</taxon>
        <taxon>Pseudomonadota</taxon>
        <taxon>Alphaproteobacteria</taxon>
        <taxon>Hyphomicrobiales</taxon>
        <taxon>Nitrobacteraceae</taxon>
        <taxon>Bradyrhizobium</taxon>
    </lineage>
</organism>
<sequence>MSTLSTRILEFTKELPEGAPIAAKALLHLGKRAAVDQALSRLTERGKLLRARRGVYLRPVESRFGVRAPSVEKVVEETKVRSGETIVSSGAAAANRLGLTTQVPVRQVYLTSGPSRELHLGKQVVELRHAPGWQLTLANRRAGEVVRALAWVGPKTARQALRSVSEKLTPTEVSELKSAASSLPTWLAGPVSELRVG</sequence>
<dbReference type="RefSeq" id="WP_074448445.1">
    <property type="nucleotide sequence ID" value="NZ_FMAE01000027.1"/>
</dbReference>